<dbReference type="Pfam" id="PF07762">
    <property type="entry name" value="DUF1618"/>
    <property type="match status" value="1"/>
</dbReference>
<name>A0A5J9VEA8_9POAL</name>
<feature type="domain" description="DUF3615" evidence="2">
    <location>
        <begin position="490"/>
        <end position="548"/>
    </location>
</feature>
<dbReference type="InterPro" id="IPR022059">
    <property type="entry name" value="DUF3615"/>
</dbReference>
<dbReference type="AlphaFoldDB" id="A0A5J9VEA8"/>
<dbReference type="PANTHER" id="PTHR33086">
    <property type="entry name" value="OS05G0468200 PROTEIN-RELATED"/>
    <property type="match status" value="1"/>
</dbReference>
<protein>
    <submittedName>
        <fullName evidence="3">Uncharacterized protein</fullName>
    </submittedName>
</protein>
<evidence type="ECO:0000313" key="4">
    <source>
        <dbReference type="Proteomes" id="UP000324897"/>
    </source>
</evidence>
<dbReference type="Proteomes" id="UP000324897">
    <property type="component" value="Unassembled WGS sequence"/>
</dbReference>
<dbReference type="Gramene" id="TVU34373">
    <property type="protein sequence ID" value="TVU34373"/>
    <property type="gene ID" value="EJB05_16205"/>
</dbReference>
<dbReference type="EMBL" id="RWGY01000009">
    <property type="protein sequence ID" value="TVU34373.1"/>
    <property type="molecule type" value="Genomic_DNA"/>
</dbReference>
<accession>A0A5J9VEA8</accession>
<feature type="non-terminal residue" evidence="3">
    <location>
        <position position="1"/>
    </location>
</feature>
<proteinExistence type="predicted"/>
<organism evidence="3 4">
    <name type="scientific">Eragrostis curvula</name>
    <name type="common">weeping love grass</name>
    <dbReference type="NCBI Taxonomy" id="38414"/>
    <lineage>
        <taxon>Eukaryota</taxon>
        <taxon>Viridiplantae</taxon>
        <taxon>Streptophyta</taxon>
        <taxon>Embryophyta</taxon>
        <taxon>Tracheophyta</taxon>
        <taxon>Spermatophyta</taxon>
        <taxon>Magnoliopsida</taxon>
        <taxon>Liliopsida</taxon>
        <taxon>Poales</taxon>
        <taxon>Poaceae</taxon>
        <taxon>PACMAD clade</taxon>
        <taxon>Chloridoideae</taxon>
        <taxon>Eragrostideae</taxon>
        <taxon>Eragrostidinae</taxon>
        <taxon>Eragrostis</taxon>
    </lineage>
</organism>
<feature type="domain" description="DUF1618" evidence="1">
    <location>
        <begin position="197"/>
        <end position="324"/>
    </location>
</feature>
<dbReference type="PANTHER" id="PTHR33086:SF51">
    <property type="entry name" value="OS06G0307900 PROTEIN"/>
    <property type="match status" value="1"/>
</dbReference>
<keyword evidence="4" id="KW-1185">Reference proteome</keyword>
<dbReference type="Pfam" id="PF12274">
    <property type="entry name" value="DUF3615"/>
    <property type="match status" value="1"/>
</dbReference>
<sequence length="656" mass="73576">MAAAAAASSSPPPPWVILGSIAAFSDDDSPPGFDHGLSFFPPPTVSLLTVPSRLFPERLSNPVVLAVDPSGSLLLLHAVIRPATDKDLKTVDLPGLLRTLARRSFVNSYFVLVQPTRSVIELPEPWFIKNPCNVGVLYSSSAKGRFIVGELQSQGNTAMLLCYQSNLGHWNWKHIRSRIPLNFVSNRVLSHDNKLWWVDLHCGLIVCDPFVSLLDVAVIKFPVPELSLLQDEKIKGRESIEKCRLVSVSAGKLCFVNMYRDNVDQDRFLKVSVWTLSERDSKWKLECEARFCDIWSHQGYEKMGLPKTIPALALLHPKDPQILYFFLGNHLLSVNLRTCDVVDKDIYQLVAPSRNHVSSHSVHELKITYMERRESMKPGIQNNINWKCIEKNFTLSYDQWIDTRNDPYLNNNAFFGSNGQTRACASQALNHWNLLQNIPLAAPDASVTVAGPVGGMAPLAGTPHGPKIPYTLDTTEHMDSNGFNLMEDRRFGIQHCCFHVNFYATIPGGKSELFFAELRGIDGPEAVTNVTSLGHNEDEERIHDCTVRHQQAGLPGDLMEDCDSSSFVSTLQRSSNHGDVVLKKKKSHRLVIFSLRETCSHCTGISGISVADVLVYIDFLFLSREDKSLWFLSLPIWRKLISLANNTTCREFLWIP</sequence>
<gene>
    <name evidence="3" type="ORF">EJB05_16205</name>
</gene>
<comment type="caution">
    <text evidence="3">The sequence shown here is derived from an EMBL/GenBank/DDBJ whole genome shotgun (WGS) entry which is preliminary data.</text>
</comment>
<evidence type="ECO:0000259" key="1">
    <source>
        <dbReference type="Pfam" id="PF07762"/>
    </source>
</evidence>
<evidence type="ECO:0000313" key="3">
    <source>
        <dbReference type="EMBL" id="TVU34373.1"/>
    </source>
</evidence>
<dbReference type="InterPro" id="IPR011676">
    <property type="entry name" value="DUF1618"/>
</dbReference>
<reference evidence="3 4" key="1">
    <citation type="journal article" date="2019" name="Sci. Rep.">
        <title>A high-quality genome of Eragrostis curvula grass provides insights into Poaceae evolution and supports new strategies to enhance forage quality.</title>
        <authorList>
            <person name="Carballo J."/>
            <person name="Santos B.A.C.M."/>
            <person name="Zappacosta D."/>
            <person name="Garbus I."/>
            <person name="Selva J.P."/>
            <person name="Gallo C.A."/>
            <person name="Diaz A."/>
            <person name="Albertini E."/>
            <person name="Caccamo M."/>
            <person name="Echenique V."/>
        </authorList>
    </citation>
    <scope>NUCLEOTIDE SEQUENCE [LARGE SCALE GENOMIC DNA]</scope>
    <source>
        <strain evidence="4">cv. Victoria</strain>
        <tissue evidence="3">Leaf</tissue>
    </source>
</reference>
<evidence type="ECO:0000259" key="2">
    <source>
        <dbReference type="Pfam" id="PF12274"/>
    </source>
</evidence>